<comment type="caution">
    <text evidence="5">The sequence shown here is derived from an EMBL/GenBank/DDBJ whole genome shotgun (WGS) entry which is preliminary data.</text>
</comment>
<dbReference type="InterPro" id="IPR022448">
    <property type="entry name" value="Quinoprotein_dehydrogenase"/>
</dbReference>
<name>A0ABV8T407_9GAMM</name>
<evidence type="ECO:0000313" key="6">
    <source>
        <dbReference type="Proteomes" id="UP001595904"/>
    </source>
</evidence>
<dbReference type="Proteomes" id="UP001595904">
    <property type="component" value="Unassembled WGS sequence"/>
</dbReference>
<accession>A0ABV8T407</accession>
<evidence type="ECO:0000313" key="5">
    <source>
        <dbReference type="EMBL" id="MFC4313439.1"/>
    </source>
</evidence>
<dbReference type="NCBIfam" id="TIGR03871">
    <property type="entry name" value="ABC_peri_MoxJ_2"/>
    <property type="match status" value="1"/>
</dbReference>
<dbReference type="SMART" id="SM00062">
    <property type="entry name" value="PBPb"/>
    <property type="match status" value="1"/>
</dbReference>
<feature type="domain" description="Solute-binding protein family 3/N-terminal" evidence="4">
    <location>
        <begin position="43"/>
        <end position="287"/>
    </location>
</feature>
<evidence type="ECO:0000256" key="1">
    <source>
        <dbReference type="ARBA" id="ARBA00010333"/>
    </source>
</evidence>
<gene>
    <name evidence="5" type="ORF">ACFPN2_30460</name>
</gene>
<dbReference type="EMBL" id="JBHSDU010000015">
    <property type="protein sequence ID" value="MFC4313439.1"/>
    <property type="molecule type" value="Genomic_DNA"/>
</dbReference>
<dbReference type="PANTHER" id="PTHR35936:SF17">
    <property type="entry name" value="ARGININE-BINDING EXTRACELLULAR PROTEIN ARTP"/>
    <property type="match status" value="1"/>
</dbReference>
<evidence type="ECO:0000259" key="4">
    <source>
        <dbReference type="SMART" id="SM00062"/>
    </source>
</evidence>
<evidence type="ECO:0000256" key="2">
    <source>
        <dbReference type="ARBA" id="ARBA00022729"/>
    </source>
</evidence>
<evidence type="ECO:0000256" key="3">
    <source>
        <dbReference type="SAM" id="SignalP"/>
    </source>
</evidence>
<feature type="chain" id="PRO_5046202443" evidence="3">
    <location>
        <begin position="37"/>
        <end position="299"/>
    </location>
</feature>
<dbReference type="RefSeq" id="WP_380603757.1">
    <property type="nucleotide sequence ID" value="NZ_JBHSDU010000015.1"/>
</dbReference>
<dbReference type="Gene3D" id="3.40.190.10">
    <property type="entry name" value="Periplasmic binding protein-like II"/>
    <property type="match status" value="2"/>
</dbReference>
<keyword evidence="2 3" id="KW-0732">Signal</keyword>
<dbReference type="SUPFAM" id="SSF53850">
    <property type="entry name" value="Periplasmic binding protein-like II"/>
    <property type="match status" value="1"/>
</dbReference>
<organism evidence="5 6">
    <name type="scientific">Steroidobacter flavus</name>
    <dbReference type="NCBI Taxonomy" id="1842136"/>
    <lineage>
        <taxon>Bacteria</taxon>
        <taxon>Pseudomonadati</taxon>
        <taxon>Pseudomonadota</taxon>
        <taxon>Gammaproteobacteria</taxon>
        <taxon>Steroidobacterales</taxon>
        <taxon>Steroidobacteraceae</taxon>
        <taxon>Steroidobacter</taxon>
    </lineage>
</organism>
<keyword evidence="6" id="KW-1185">Reference proteome</keyword>
<proteinExistence type="inferred from homology"/>
<dbReference type="PANTHER" id="PTHR35936">
    <property type="entry name" value="MEMBRANE-BOUND LYTIC MUREIN TRANSGLYCOSYLASE F"/>
    <property type="match status" value="1"/>
</dbReference>
<dbReference type="InterPro" id="IPR001638">
    <property type="entry name" value="Solute-binding_3/MltF_N"/>
</dbReference>
<reference evidence="6" key="1">
    <citation type="journal article" date="2019" name="Int. J. Syst. Evol. Microbiol.">
        <title>The Global Catalogue of Microorganisms (GCM) 10K type strain sequencing project: providing services to taxonomists for standard genome sequencing and annotation.</title>
        <authorList>
            <consortium name="The Broad Institute Genomics Platform"/>
            <consortium name="The Broad Institute Genome Sequencing Center for Infectious Disease"/>
            <person name="Wu L."/>
            <person name="Ma J."/>
        </authorList>
    </citation>
    <scope>NUCLEOTIDE SEQUENCE [LARGE SCALE GENOMIC DNA]</scope>
    <source>
        <strain evidence="6">CGMCC 1.10759</strain>
    </source>
</reference>
<feature type="signal peptide" evidence="3">
    <location>
        <begin position="1"/>
        <end position="36"/>
    </location>
</feature>
<protein>
    <submittedName>
        <fullName evidence="5">Substrate-binding domain-containing protein</fullName>
    </submittedName>
</protein>
<sequence length="299" mass="33443">MARSSLVTCIRWNRWLTGTTGLVCLLLSLVATSGVAADQPDSVLRVCADPDNLPLSNQRGEGYENKIAEALASDLGRRIEYTFFPQRMGFVRNTLRQRDEATQQFKCDVIIGVPKGYELTATTRPYMRSTYALLFADPAKQGGVQTADDLLKLPPEKLKALRFGVFGRSPGSDWLLRHGLIEQAIAYAPQSGDVHENPANIIERDLSEGKIDVAILWGPMAAYLVQRHTASPQQAEWRAVPFLPDPQIRFDYEIAMGVRFGEKQWQGVLDNWIDTHQARIDEILTSYRVPLLDASGKVK</sequence>
<comment type="similarity">
    <text evidence="1">Belongs to the bacterial solute-binding protein 3 family.</text>
</comment>